<gene>
    <name evidence="3" type="ORF">PG996_013847</name>
</gene>
<reference evidence="3 4" key="1">
    <citation type="submission" date="2023-01" db="EMBL/GenBank/DDBJ databases">
        <title>Analysis of 21 Apiospora genomes using comparative genomics revels a genus with tremendous synthesis potential of carbohydrate active enzymes and secondary metabolites.</title>
        <authorList>
            <person name="Sorensen T."/>
        </authorList>
    </citation>
    <scope>NUCLEOTIDE SEQUENCE [LARGE SCALE GENOMIC DNA]</scope>
    <source>
        <strain evidence="3 4">CBS 83171</strain>
    </source>
</reference>
<proteinExistence type="predicted"/>
<dbReference type="InterPro" id="IPR036864">
    <property type="entry name" value="Zn2-C6_fun-type_DNA-bd_sf"/>
</dbReference>
<protein>
    <recommendedName>
        <fullName evidence="2">Zn(2)-C6 fungal-type domain-containing protein</fullName>
    </recommendedName>
</protein>
<dbReference type="CDD" id="cd00067">
    <property type="entry name" value="GAL4"/>
    <property type="match status" value="1"/>
</dbReference>
<evidence type="ECO:0000256" key="1">
    <source>
        <dbReference type="ARBA" id="ARBA00023242"/>
    </source>
</evidence>
<dbReference type="SMART" id="SM00066">
    <property type="entry name" value="GAL4"/>
    <property type="match status" value="1"/>
</dbReference>
<dbReference type="PRINTS" id="PR00755">
    <property type="entry name" value="AFLATOXINBRP"/>
</dbReference>
<dbReference type="InterPro" id="IPR052400">
    <property type="entry name" value="Zn2-C6_fungal_TF"/>
</dbReference>
<dbReference type="Proteomes" id="UP001446871">
    <property type="component" value="Unassembled WGS sequence"/>
</dbReference>
<comment type="caution">
    <text evidence="3">The sequence shown here is derived from an EMBL/GenBank/DDBJ whole genome shotgun (WGS) entry which is preliminary data.</text>
</comment>
<keyword evidence="4" id="KW-1185">Reference proteome</keyword>
<dbReference type="PANTHER" id="PTHR47657:SF7">
    <property type="entry name" value="STEROL REGULATORY ELEMENT-BINDING PROTEIN ECM22"/>
    <property type="match status" value="1"/>
</dbReference>
<dbReference type="SUPFAM" id="SSF57701">
    <property type="entry name" value="Zn2/Cys6 DNA-binding domain"/>
    <property type="match status" value="1"/>
</dbReference>
<dbReference type="Pfam" id="PF00172">
    <property type="entry name" value="Zn_clus"/>
    <property type="match status" value="1"/>
</dbReference>
<dbReference type="PANTHER" id="PTHR47657">
    <property type="entry name" value="STEROL REGULATORY ELEMENT-BINDING PROTEIN ECM22"/>
    <property type="match status" value="1"/>
</dbReference>
<accession>A0ABR1TJD7</accession>
<dbReference type="PROSITE" id="PS00463">
    <property type="entry name" value="ZN2_CY6_FUNGAL_1"/>
    <property type="match status" value="1"/>
</dbReference>
<keyword evidence="1" id="KW-0539">Nucleus</keyword>
<evidence type="ECO:0000313" key="3">
    <source>
        <dbReference type="EMBL" id="KAK8045783.1"/>
    </source>
</evidence>
<name>A0ABR1TJD7_9PEZI</name>
<evidence type="ECO:0000313" key="4">
    <source>
        <dbReference type="Proteomes" id="UP001446871"/>
    </source>
</evidence>
<dbReference type="EMBL" id="JAQQWM010000009">
    <property type="protein sequence ID" value="KAK8045783.1"/>
    <property type="molecule type" value="Genomic_DNA"/>
</dbReference>
<dbReference type="Gene3D" id="4.10.240.10">
    <property type="entry name" value="Zn(2)-C6 fungal-type DNA-binding domain"/>
    <property type="match status" value="1"/>
</dbReference>
<evidence type="ECO:0000259" key="2">
    <source>
        <dbReference type="PROSITE" id="PS50048"/>
    </source>
</evidence>
<dbReference type="PROSITE" id="PS50048">
    <property type="entry name" value="ZN2_CY6_FUNGAL_2"/>
    <property type="match status" value="1"/>
</dbReference>
<sequence>MADSKPRGVVGRRHHPKTRTGCRTCKARKVKCDEKRPACGNCTKHNAVCEFLTSEKKGIPGSPVPAQPGGLDMQDLELLHNFTTRTCATLSDSVILVDFYRTSAVQYGLREEYIMRTLLSVSASHLAYHRHERRHHYQALAMSHHQIAAKTAMELMTSSPTTSQAEGLFLFSVLTIFFALGYPRRDDKFLMVGESGFPHWMFLLQGTKAFTSSIAGSGTDTVLAPLLNHGADSWMAREAARAPSSSKVHEHLDSIRELIALRQPDARLRGIYAHAIGELQKSFSVLETDPIKGLGRCSITDAFVWVFEVATDFLPLLRDATHEAVAIFAFFTVFLSKAGSQWCLHGWAEHLIGRCYALLDEEHRGWIQWALGEMGWVC</sequence>
<feature type="domain" description="Zn(2)-C6 fungal-type" evidence="2">
    <location>
        <begin position="21"/>
        <end position="51"/>
    </location>
</feature>
<organism evidence="3 4">
    <name type="scientific">Apiospora saccharicola</name>
    <dbReference type="NCBI Taxonomy" id="335842"/>
    <lineage>
        <taxon>Eukaryota</taxon>
        <taxon>Fungi</taxon>
        <taxon>Dikarya</taxon>
        <taxon>Ascomycota</taxon>
        <taxon>Pezizomycotina</taxon>
        <taxon>Sordariomycetes</taxon>
        <taxon>Xylariomycetidae</taxon>
        <taxon>Amphisphaeriales</taxon>
        <taxon>Apiosporaceae</taxon>
        <taxon>Apiospora</taxon>
    </lineage>
</organism>
<dbReference type="InterPro" id="IPR001138">
    <property type="entry name" value="Zn2Cys6_DnaBD"/>
</dbReference>